<dbReference type="Pfam" id="PF13400">
    <property type="entry name" value="Tad"/>
    <property type="match status" value="1"/>
</dbReference>
<name>A0A0P1ISU5_9RHOB</name>
<evidence type="ECO:0000313" key="5">
    <source>
        <dbReference type="Proteomes" id="UP000051184"/>
    </source>
</evidence>
<dbReference type="Gene3D" id="3.40.50.410">
    <property type="entry name" value="von Willebrand factor, type A domain"/>
    <property type="match status" value="2"/>
</dbReference>
<sequence length="600" mass="66899">MLLNFLNKAQFQPKALSTAPDISRASWVKNTKRHFCAFKRNEDGAMAYMSLTIFMIVMLVGGIGIDAMRYEMERTKVQDAMDNAVLAAASLTQEMPAKQVLDSYLGASGLEEYISATAIYEDPFERSVSASVSTYQPTLFMKMSGIEQMALNVTSAAHERTPSTEISVVLDISGSMGTNQRLERMQEAAKKFVTASLSRNTDETGSLINSHRTTINLVPFAGQVNPGTTAFDEMDGERFGTTTSENYFPEWGQDISNIVFWFDTTGDGEIDYSIKIEGYPDNDVELFNKDDLDTYYLYVLDYVAEQFPFLDGKLSFLGATIKGGKEPTSYFSATGEDVDGPTKFNQTDQTLYFNDFYQQVVPNNESSCIELTYDDFLTTAWPEGTTEQTPHFVHWDFDEVTQNWGWCPEDDMAIQYAQDDETTLHDFIDRIRLFDGTGTNYGMKYGLAMLDPNSQPLFSDLSLSGDVPADYANRPLQWVTENNSKFIVLLTDGRTGSQVRPADELETENKDTELNSRPADDSTVQSSQSENIELFLKQCDLAKAKGVVVFTVALETSDVAAEEIKTCASSVSHFFEVSGTEVIDAFVSIASSIQMLRLVH</sequence>
<gene>
    <name evidence="4" type="ORF">TA5114_00681</name>
</gene>
<feature type="region of interest" description="Disordered" evidence="1">
    <location>
        <begin position="498"/>
        <end position="526"/>
    </location>
</feature>
<dbReference type="Proteomes" id="UP000051184">
    <property type="component" value="Unassembled WGS sequence"/>
</dbReference>
<protein>
    <submittedName>
        <fullName evidence="4">Flp pilus assembly protein TadG</fullName>
    </submittedName>
</protein>
<feature type="transmembrane region" description="Helical" evidence="2">
    <location>
        <begin position="45"/>
        <end position="65"/>
    </location>
</feature>
<accession>A0A0P1ISU5</accession>
<evidence type="ECO:0000259" key="3">
    <source>
        <dbReference type="Pfam" id="PF13400"/>
    </source>
</evidence>
<dbReference type="EMBL" id="CYUE01000003">
    <property type="protein sequence ID" value="CUK24894.1"/>
    <property type="molecule type" value="Genomic_DNA"/>
</dbReference>
<evidence type="ECO:0000256" key="1">
    <source>
        <dbReference type="SAM" id="MobiDB-lite"/>
    </source>
</evidence>
<organism evidence="4 5">
    <name type="scientific">Cognatishimia activa</name>
    <dbReference type="NCBI Taxonomy" id="1715691"/>
    <lineage>
        <taxon>Bacteria</taxon>
        <taxon>Pseudomonadati</taxon>
        <taxon>Pseudomonadota</taxon>
        <taxon>Alphaproteobacteria</taxon>
        <taxon>Rhodobacterales</taxon>
        <taxon>Paracoccaceae</taxon>
        <taxon>Cognatishimia</taxon>
    </lineage>
</organism>
<dbReference type="STRING" id="1715691.TA5113_00110"/>
<dbReference type="OrthoDB" id="7522752at2"/>
<reference evidence="5" key="1">
    <citation type="submission" date="2015-09" db="EMBL/GenBank/DDBJ databases">
        <authorList>
            <person name="Rodrigo-Torres Lidia"/>
            <person name="Arahal R.David."/>
        </authorList>
    </citation>
    <scope>NUCLEOTIDE SEQUENCE [LARGE SCALE GENOMIC DNA]</scope>
    <source>
        <strain evidence="5">CECT 5114</strain>
    </source>
</reference>
<dbReference type="InterPro" id="IPR028087">
    <property type="entry name" value="Tad_N"/>
</dbReference>
<keyword evidence="2" id="KW-1133">Transmembrane helix</keyword>
<feature type="compositionally biased region" description="Basic and acidic residues" evidence="1">
    <location>
        <begin position="501"/>
        <end position="520"/>
    </location>
</feature>
<dbReference type="InterPro" id="IPR036465">
    <property type="entry name" value="vWFA_dom_sf"/>
</dbReference>
<keyword evidence="5" id="KW-1185">Reference proteome</keyword>
<evidence type="ECO:0000256" key="2">
    <source>
        <dbReference type="SAM" id="Phobius"/>
    </source>
</evidence>
<proteinExistence type="predicted"/>
<dbReference type="SUPFAM" id="SSF53300">
    <property type="entry name" value="vWA-like"/>
    <property type="match status" value="1"/>
</dbReference>
<keyword evidence="2" id="KW-0472">Membrane</keyword>
<dbReference type="AlphaFoldDB" id="A0A0P1ISU5"/>
<feature type="domain" description="Putative Flp pilus-assembly TadG-like N-terminal" evidence="3">
    <location>
        <begin position="44"/>
        <end position="90"/>
    </location>
</feature>
<evidence type="ECO:0000313" key="4">
    <source>
        <dbReference type="EMBL" id="CUK24894.1"/>
    </source>
</evidence>
<keyword evidence="2" id="KW-0812">Transmembrane</keyword>